<dbReference type="InterPro" id="IPR032675">
    <property type="entry name" value="LRR_dom_sf"/>
</dbReference>
<evidence type="ECO:0000313" key="2">
    <source>
        <dbReference type="EMBL" id="CAF9906167.1"/>
    </source>
</evidence>
<name>A0A8H3ELC0_9LECA</name>
<sequence length="450" mass="51117">MPQLIELPNETLEQIIESFHSDDIDSFSICCKHLYALSAAKFPKHKQMKRQYSYTSCSVDRPGTFNVSHAVLLFRAFSENPDITKYVKTLQLQCRHSHQVMTVSQDLQEELRAFVQSLPYLTASQKDKWIEGSLDGLEGRTTALILLMLPRLEKLVLQDSYGYSLARNANTAIEELMISAAGPGHSTGNMVLSHLSHVELTRDALNPQPTELIHLFAGLPSMRYLRARRMIDLSDNWTATHSNSALTKLVLDECTIRVKSLLRILASIAALQEFSYSCDLPTNNNMEEGEPKEVVRQLLQSASHSLVSLDLNDRSYTRSYMHSENTKAHFMGSLQGFQVLTRIRVEYRMFVENGPKDSAQGLRTHQMRDVLPASVESVTLTGPMLDYENMATLVEGLGEQKDMRNVKVKKPPRLEKVFYESCKSSVKLWRVRRLFSKARGIDFILKQVTN</sequence>
<dbReference type="EMBL" id="CAJPDT010000002">
    <property type="protein sequence ID" value="CAF9906167.1"/>
    <property type="molecule type" value="Genomic_DNA"/>
</dbReference>
<comment type="caution">
    <text evidence="2">The sequence shown here is derived from an EMBL/GenBank/DDBJ whole genome shotgun (WGS) entry which is preliminary data.</text>
</comment>
<keyword evidence="3" id="KW-1185">Reference proteome</keyword>
<reference evidence="2" key="1">
    <citation type="submission" date="2021-03" db="EMBL/GenBank/DDBJ databases">
        <authorList>
            <person name="Tagirdzhanova G."/>
        </authorList>
    </citation>
    <scope>NUCLEOTIDE SEQUENCE</scope>
</reference>
<protein>
    <recommendedName>
        <fullName evidence="1">Leucine-rich repeat domain-containing protein</fullName>
    </recommendedName>
</protein>
<evidence type="ECO:0000313" key="3">
    <source>
        <dbReference type="Proteomes" id="UP000664534"/>
    </source>
</evidence>
<dbReference type="InterPro" id="IPR056867">
    <property type="entry name" value="LRR_15"/>
</dbReference>
<feature type="domain" description="Leucine-rich repeat" evidence="1">
    <location>
        <begin position="108"/>
        <end position="395"/>
    </location>
</feature>
<dbReference type="Gene3D" id="3.80.10.10">
    <property type="entry name" value="Ribonuclease Inhibitor"/>
    <property type="match status" value="1"/>
</dbReference>
<organism evidence="2 3">
    <name type="scientific">Imshaugia aleurites</name>
    <dbReference type="NCBI Taxonomy" id="172621"/>
    <lineage>
        <taxon>Eukaryota</taxon>
        <taxon>Fungi</taxon>
        <taxon>Dikarya</taxon>
        <taxon>Ascomycota</taxon>
        <taxon>Pezizomycotina</taxon>
        <taxon>Lecanoromycetes</taxon>
        <taxon>OSLEUM clade</taxon>
        <taxon>Lecanoromycetidae</taxon>
        <taxon>Lecanorales</taxon>
        <taxon>Lecanorineae</taxon>
        <taxon>Parmeliaceae</taxon>
        <taxon>Imshaugia</taxon>
    </lineage>
</organism>
<dbReference type="Proteomes" id="UP000664534">
    <property type="component" value="Unassembled WGS sequence"/>
</dbReference>
<dbReference type="AlphaFoldDB" id="A0A8H3ELC0"/>
<gene>
    <name evidence="2" type="ORF">IMSHALPRED_004112</name>
</gene>
<evidence type="ECO:0000259" key="1">
    <source>
        <dbReference type="Pfam" id="PF24969"/>
    </source>
</evidence>
<dbReference type="OrthoDB" id="5421601at2759"/>
<accession>A0A8H3ELC0</accession>
<proteinExistence type="predicted"/>
<dbReference type="SUPFAM" id="SSF52047">
    <property type="entry name" value="RNI-like"/>
    <property type="match status" value="1"/>
</dbReference>
<dbReference type="Pfam" id="PF24969">
    <property type="entry name" value="LRR_15"/>
    <property type="match status" value="1"/>
</dbReference>